<feature type="chain" id="PRO_5042054433" evidence="1">
    <location>
        <begin position="20"/>
        <end position="157"/>
    </location>
</feature>
<organism evidence="2 3">
    <name type="scientific">Daphnia sinensis</name>
    <dbReference type="NCBI Taxonomy" id="1820382"/>
    <lineage>
        <taxon>Eukaryota</taxon>
        <taxon>Metazoa</taxon>
        <taxon>Ecdysozoa</taxon>
        <taxon>Arthropoda</taxon>
        <taxon>Crustacea</taxon>
        <taxon>Branchiopoda</taxon>
        <taxon>Diplostraca</taxon>
        <taxon>Cladocera</taxon>
        <taxon>Anomopoda</taxon>
        <taxon>Daphniidae</taxon>
        <taxon>Daphnia</taxon>
        <taxon>Daphnia similis group</taxon>
    </lineage>
</organism>
<evidence type="ECO:0000313" key="3">
    <source>
        <dbReference type="Proteomes" id="UP000820818"/>
    </source>
</evidence>
<keyword evidence="3" id="KW-1185">Reference proteome</keyword>
<protein>
    <submittedName>
        <fullName evidence="2">Uncharacterized protein</fullName>
    </submittedName>
</protein>
<sequence length="157" mass="17109">MQILSILPWAMLCFSVTSCFVLHPLPSSSDEDVQQGWQAEDEEEDCYPRIVSITDELVELGKHHETACPFRVENKTIEHENAFGNVTLDISEIICSGRCVAGSCGGPGRNCKQLMTTVKVSMHNSTTGEIVDMFSTNVAIGCSCTPQDPGAPGEDVW</sequence>
<proteinExistence type="predicted"/>
<feature type="signal peptide" evidence="1">
    <location>
        <begin position="1"/>
        <end position="19"/>
    </location>
</feature>
<name>A0AAD5PU27_9CRUS</name>
<dbReference type="Proteomes" id="UP000820818">
    <property type="component" value="Linkage Group LG5"/>
</dbReference>
<dbReference type="AlphaFoldDB" id="A0AAD5PU27"/>
<accession>A0AAD5PU27</accession>
<comment type="caution">
    <text evidence="2">The sequence shown here is derived from an EMBL/GenBank/DDBJ whole genome shotgun (WGS) entry which is preliminary data.</text>
</comment>
<dbReference type="EMBL" id="WJBH02000005">
    <property type="protein sequence ID" value="KAI9557848.1"/>
    <property type="molecule type" value="Genomic_DNA"/>
</dbReference>
<gene>
    <name evidence="2" type="ORF">GHT06_014598</name>
</gene>
<keyword evidence="1" id="KW-0732">Signal</keyword>
<reference evidence="2 3" key="1">
    <citation type="submission" date="2022-05" db="EMBL/GenBank/DDBJ databases">
        <title>A multi-omics perspective on studying reproductive biology in Daphnia sinensis.</title>
        <authorList>
            <person name="Jia J."/>
        </authorList>
    </citation>
    <scope>NUCLEOTIDE SEQUENCE [LARGE SCALE GENOMIC DNA]</scope>
    <source>
        <strain evidence="2 3">WSL</strain>
    </source>
</reference>
<evidence type="ECO:0000313" key="2">
    <source>
        <dbReference type="EMBL" id="KAI9557848.1"/>
    </source>
</evidence>
<evidence type="ECO:0000256" key="1">
    <source>
        <dbReference type="SAM" id="SignalP"/>
    </source>
</evidence>